<protein>
    <recommendedName>
        <fullName evidence="2">Zinc knuckle CX2CX4HX4C</fullName>
    </recommendedName>
</protein>
<dbReference type="EMBL" id="BKCJ011288711">
    <property type="protein sequence ID" value="GFD15753.1"/>
    <property type="molecule type" value="Genomic_DNA"/>
</dbReference>
<dbReference type="InterPro" id="IPR040256">
    <property type="entry name" value="At4g02000-like"/>
</dbReference>
<gene>
    <name evidence="1" type="ORF">Tci_887722</name>
</gene>
<reference evidence="1" key="1">
    <citation type="journal article" date="2019" name="Sci. Rep.">
        <title>Draft genome of Tanacetum cinerariifolium, the natural source of mosquito coil.</title>
        <authorList>
            <person name="Yamashiro T."/>
            <person name="Shiraishi A."/>
            <person name="Satake H."/>
            <person name="Nakayama K."/>
        </authorList>
    </citation>
    <scope>NUCLEOTIDE SEQUENCE</scope>
</reference>
<dbReference type="PANTHER" id="PTHR31286:SF99">
    <property type="entry name" value="DUF4283 DOMAIN-CONTAINING PROTEIN"/>
    <property type="match status" value="1"/>
</dbReference>
<organism evidence="1">
    <name type="scientific">Tanacetum cinerariifolium</name>
    <name type="common">Dalmatian daisy</name>
    <name type="synonym">Chrysanthemum cinerariifolium</name>
    <dbReference type="NCBI Taxonomy" id="118510"/>
    <lineage>
        <taxon>Eukaryota</taxon>
        <taxon>Viridiplantae</taxon>
        <taxon>Streptophyta</taxon>
        <taxon>Embryophyta</taxon>
        <taxon>Tracheophyta</taxon>
        <taxon>Spermatophyta</taxon>
        <taxon>Magnoliopsida</taxon>
        <taxon>eudicotyledons</taxon>
        <taxon>Gunneridae</taxon>
        <taxon>Pentapetalae</taxon>
        <taxon>asterids</taxon>
        <taxon>campanulids</taxon>
        <taxon>Asterales</taxon>
        <taxon>Asteraceae</taxon>
        <taxon>Asteroideae</taxon>
        <taxon>Anthemideae</taxon>
        <taxon>Anthemidinae</taxon>
        <taxon>Tanacetum</taxon>
    </lineage>
</organism>
<dbReference type="PANTHER" id="PTHR31286">
    <property type="entry name" value="GLYCINE-RICH CELL WALL STRUCTURAL PROTEIN 1.8-LIKE"/>
    <property type="match status" value="1"/>
</dbReference>
<comment type="caution">
    <text evidence="1">The sequence shown here is derived from an EMBL/GenBank/DDBJ whole genome shotgun (WGS) entry which is preliminary data.</text>
</comment>
<accession>A0A699U111</accession>
<proteinExistence type="predicted"/>
<evidence type="ECO:0008006" key="2">
    <source>
        <dbReference type="Google" id="ProtNLM"/>
    </source>
</evidence>
<dbReference type="AlphaFoldDB" id="A0A699U111"/>
<sequence>MGFARALIEVDADRNLKEEVVMAVPRLEGEGHTIETMKVEYEWKPPRCSDCLVFGHNNSECPK</sequence>
<evidence type="ECO:0000313" key="1">
    <source>
        <dbReference type="EMBL" id="GFD15753.1"/>
    </source>
</evidence>
<feature type="non-terminal residue" evidence="1">
    <location>
        <position position="63"/>
    </location>
</feature>
<name>A0A699U111_TANCI</name>